<evidence type="ECO:0000313" key="1">
    <source>
        <dbReference type="EMBL" id="ACM19131.1"/>
    </source>
</evidence>
<organism evidence="1 2">
    <name type="scientific">Geotalea daltonii (strain DSM 22248 / JCM 15807 / FRC-32)</name>
    <name type="common">Geobacter daltonii</name>
    <dbReference type="NCBI Taxonomy" id="316067"/>
    <lineage>
        <taxon>Bacteria</taxon>
        <taxon>Pseudomonadati</taxon>
        <taxon>Thermodesulfobacteriota</taxon>
        <taxon>Desulfuromonadia</taxon>
        <taxon>Geobacterales</taxon>
        <taxon>Geobacteraceae</taxon>
        <taxon>Geotalea</taxon>
    </lineage>
</organism>
<dbReference type="EMBL" id="CP001390">
    <property type="protein sequence ID" value="ACM19131.1"/>
    <property type="molecule type" value="Genomic_DNA"/>
</dbReference>
<evidence type="ECO:0000313" key="2">
    <source>
        <dbReference type="Proteomes" id="UP000007721"/>
    </source>
</evidence>
<reference evidence="1 2" key="1">
    <citation type="submission" date="2009-01" db="EMBL/GenBank/DDBJ databases">
        <title>Complete sequence of Geobacter sp. FRC-32.</title>
        <authorList>
            <consortium name="US DOE Joint Genome Institute"/>
            <person name="Lucas S."/>
            <person name="Copeland A."/>
            <person name="Lapidus A."/>
            <person name="Glavina del Rio T."/>
            <person name="Dalin E."/>
            <person name="Tice H."/>
            <person name="Bruce D."/>
            <person name="Goodwin L."/>
            <person name="Pitluck S."/>
            <person name="Saunders E."/>
            <person name="Brettin T."/>
            <person name="Detter J.C."/>
            <person name="Han C."/>
            <person name="Larimer F."/>
            <person name="Land M."/>
            <person name="Hauser L."/>
            <person name="Kyrpides N."/>
            <person name="Ovchinnikova G."/>
            <person name="Kostka J."/>
            <person name="Richardson P."/>
        </authorList>
    </citation>
    <scope>NUCLEOTIDE SEQUENCE [LARGE SCALE GENOMIC DNA]</scope>
    <source>
        <strain evidence="2">DSM 22248 / JCM 15807 / FRC-32</strain>
    </source>
</reference>
<name>B9M161_GEODF</name>
<evidence type="ECO:0008006" key="3">
    <source>
        <dbReference type="Google" id="ProtNLM"/>
    </source>
</evidence>
<dbReference type="Proteomes" id="UP000007721">
    <property type="component" value="Chromosome"/>
</dbReference>
<dbReference type="OrthoDB" id="5387363at2"/>
<keyword evidence="2" id="KW-1185">Reference proteome</keyword>
<protein>
    <recommendedName>
        <fullName evidence="3">YkgJ family cysteine cluster protein</fullName>
    </recommendedName>
</protein>
<dbReference type="eggNOG" id="ENOG5034AST">
    <property type="taxonomic scope" value="Bacteria"/>
</dbReference>
<proteinExistence type="predicted"/>
<dbReference type="KEGG" id="geo:Geob_0769"/>
<dbReference type="RefSeq" id="WP_012645860.1">
    <property type="nucleotide sequence ID" value="NC_011979.1"/>
</dbReference>
<sequence length="199" mass="22232">MVMGCANDHFLYGEFSLQEEAACAEDADNTMTDYELWRQGVVQITRTVENLPATVTAQAKSAIRELLDLKSAMHAVVEKSAGASICAACGGKCCRCGKYHLSAVDLAAYLMTGKDVFTPNFSGNGCLFLNLDSCLMSPEYRPFNCITFVCELLEDNFTGQDKDSFYSMERELRLLYQELQQIFPDQRMRKSVMSFNDAV</sequence>
<gene>
    <name evidence="1" type="ordered locus">Geob_0769</name>
</gene>
<accession>B9M161</accession>
<dbReference type="HOGENOM" id="CLU_1592210_0_0_7"/>
<dbReference type="AlphaFoldDB" id="B9M161"/>